<dbReference type="OrthoDB" id="4730534at2"/>
<dbReference type="Gene3D" id="3.30.530.20">
    <property type="match status" value="1"/>
</dbReference>
<dbReference type="CDD" id="cd07819">
    <property type="entry name" value="SRPBCC_2"/>
    <property type="match status" value="1"/>
</dbReference>
<sequence>MAVSSSSSFEIKADPSRVMAGIAAVDRLPEWSGPHKTVVVETTHPDGRPHRVRMTVSIIGIHDEQVVDYFWNGDESMSWTLIESHQQHQQDGTYTLTATESGTRVDFTLTIDPKIPLPGFMVKKAQRMAMETAEKGLTKFVEKLL</sequence>
<gene>
    <name evidence="1" type="ORF">RHRU231_430130</name>
</gene>
<dbReference type="PANTHER" id="PTHR39683:SF4">
    <property type="entry name" value="COENZYME Q-BINDING PROTEIN COQ10 START DOMAIN-CONTAINING PROTEIN"/>
    <property type="match status" value="1"/>
</dbReference>
<name>A0A098BKK9_9NOCA</name>
<dbReference type="PANTHER" id="PTHR39683">
    <property type="entry name" value="CONSERVED PROTEIN TB16.3"/>
    <property type="match status" value="1"/>
</dbReference>
<accession>A0A098BKK9</accession>
<dbReference type="eggNOG" id="COG2867">
    <property type="taxonomic scope" value="Bacteria"/>
</dbReference>
<dbReference type="AlphaFoldDB" id="A0A098BKK9"/>
<dbReference type="KEGG" id="rrz:CS378_01555"/>
<dbReference type="InterPro" id="IPR023393">
    <property type="entry name" value="START-like_dom_sf"/>
</dbReference>
<dbReference type="RefSeq" id="WP_010592679.1">
    <property type="nucleotide sequence ID" value="NZ_CP023714.1"/>
</dbReference>
<dbReference type="Pfam" id="PF10604">
    <property type="entry name" value="Polyketide_cyc2"/>
    <property type="match status" value="1"/>
</dbReference>
<dbReference type="SUPFAM" id="SSF55961">
    <property type="entry name" value="Bet v1-like"/>
    <property type="match status" value="1"/>
</dbReference>
<proteinExistence type="predicted"/>
<evidence type="ECO:0000313" key="2">
    <source>
        <dbReference type="Proteomes" id="UP000042997"/>
    </source>
</evidence>
<dbReference type="GeneID" id="66835545"/>
<organism evidence="1 2">
    <name type="scientific">Rhodococcus ruber</name>
    <dbReference type="NCBI Taxonomy" id="1830"/>
    <lineage>
        <taxon>Bacteria</taxon>
        <taxon>Bacillati</taxon>
        <taxon>Actinomycetota</taxon>
        <taxon>Actinomycetes</taxon>
        <taxon>Mycobacteriales</taxon>
        <taxon>Nocardiaceae</taxon>
        <taxon>Rhodococcus</taxon>
    </lineage>
</organism>
<reference evidence="1 2" key="1">
    <citation type="journal article" date="2014" name="Genome Announc.">
        <title>Draft Genome Sequence of Propane- and Butane-Oxidizing Actinobacterium Rhodococcus ruber IEGM 231.</title>
        <authorList>
            <person name="Ivshina I.B."/>
            <person name="Kuyukina M.S."/>
            <person name="Krivoruchko A.V."/>
            <person name="Barbe V."/>
            <person name="Fischer C."/>
        </authorList>
    </citation>
    <scope>NUCLEOTIDE SEQUENCE [LARGE SCALE GENOMIC DNA]</scope>
</reference>
<dbReference type="Proteomes" id="UP000042997">
    <property type="component" value="Unassembled WGS sequence"/>
</dbReference>
<evidence type="ECO:0000313" key="1">
    <source>
        <dbReference type="EMBL" id="CDZ88752.1"/>
    </source>
</evidence>
<protein>
    <submittedName>
        <fullName evidence="1">Uncharacterized protein</fullName>
    </submittedName>
</protein>
<dbReference type="EMBL" id="CCSD01000054">
    <property type="protein sequence ID" value="CDZ88752.1"/>
    <property type="molecule type" value="Genomic_DNA"/>
</dbReference>
<dbReference type="InterPro" id="IPR019587">
    <property type="entry name" value="Polyketide_cyclase/dehydratase"/>
</dbReference>